<keyword evidence="5" id="KW-1185">Reference proteome</keyword>
<dbReference type="Pfam" id="PF00857">
    <property type="entry name" value="Isochorismatase"/>
    <property type="match status" value="1"/>
</dbReference>
<dbReference type="EMBL" id="JAEQMG010000099">
    <property type="protein sequence ID" value="MBK6088924.1"/>
    <property type="molecule type" value="Genomic_DNA"/>
</dbReference>
<organism evidence="4 5">
    <name type="scientific">Ruminococcus difficilis</name>
    <dbReference type="NCBI Taxonomy" id="2763069"/>
    <lineage>
        <taxon>Bacteria</taxon>
        <taxon>Bacillati</taxon>
        <taxon>Bacillota</taxon>
        <taxon>Clostridia</taxon>
        <taxon>Eubacteriales</taxon>
        <taxon>Oscillospiraceae</taxon>
        <taxon>Ruminococcus</taxon>
    </lineage>
</organism>
<dbReference type="PANTHER" id="PTHR43540">
    <property type="entry name" value="PEROXYUREIDOACRYLATE/UREIDOACRYLATE AMIDOHYDROLASE-RELATED"/>
    <property type="match status" value="1"/>
</dbReference>
<keyword evidence="2 4" id="KW-0378">Hydrolase</keyword>
<proteinExistence type="inferred from homology"/>
<dbReference type="InterPro" id="IPR000868">
    <property type="entry name" value="Isochorismatase-like_dom"/>
</dbReference>
<dbReference type="InterPro" id="IPR036380">
    <property type="entry name" value="Isochorismatase-like_sf"/>
</dbReference>
<protein>
    <submittedName>
        <fullName evidence="4">Cysteine hydrolase</fullName>
    </submittedName>
</protein>
<dbReference type="RefSeq" id="WP_201427736.1">
    <property type="nucleotide sequence ID" value="NZ_JAEQMG010000099.1"/>
</dbReference>
<evidence type="ECO:0000259" key="3">
    <source>
        <dbReference type="Pfam" id="PF00857"/>
    </source>
</evidence>
<dbReference type="InterPro" id="IPR050272">
    <property type="entry name" value="Isochorismatase-like_hydrls"/>
</dbReference>
<dbReference type="CDD" id="cd00431">
    <property type="entry name" value="cysteine_hydrolases"/>
    <property type="match status" value="1"/>
</dbReference>
<dbReference type="Gene3D" id="3.40.50.850">
    <property type="entry name" value="Isochorismatase-like"/>
    <property type="match status" value="1"/>
</dbReference>
<evidence type="ECO:0000313" key="5">
    <source>
        <dbReference type="Proteomes" id="UP000633365"/>
    </source>
</evidence>
<accession>A0A934WS52</accession>
<evidence type="ECO:0000256" key="2">
    <source>
        <dbReference type="ARBA" id="ARBA00022801"/>
    </source>
</evidence>
<sequence>MNDKALVVIDLQNDITKNYRNIIEKVNTAILWAQSVGMHIIYIKHNNITAGTRTLKPGTKGAELVPELNVVSNNIFVKTKSNSLTSEAFRDFIKANGIDEFYICGADATACVKSTCYNMTKAGYTVHVLSDCVTSYDLKKIDEMIAYYASKGCEVKTLDETISQATDK</sequence>
<dbReference type="AlphaFoldDB" id="A0A934WS52"/>
<dbReference type="Proteomes" id="UP000633365">
    <property type="component" value="Unassembled WGS sequence"/>
</dbReference>
<reference evidence="4" key="1">
    <citation type="submission" date="2021-01" db="EMBL/GenBank/DDBJ databases">
        <title>Genome public.</title>
        <authorList>
            <person name="Liu C."/>
            <person name="Sun Q."/>
        </authorList>
    </citation>
    <scope>NUCLEOTIDE SEQUENCE</scope>
    <source>
        <strain evidence="4">M6</strain>
    </source>
</reference>
<evidence type="ECO:0000313" key="4">
    <source>
        <dbReference type="EMBL" id="MBK6088924.1"/>
    </source>
</evidence>
<dbReference type="GO" id="GO:0016787">
    <property type="term" value="F:hydrolase activity"/>
    <property type="evidence" value="ECO:0007669"/>
    <property type="project" value="UniProtKB-KW"/>
</dbReference>
<evidence type="ECO:0000256" key="1">
    <source>
        <dbReference type="ARBA" id="ARBA00006336"/>
    </source>
</evidence>
<feature type="domain" description="Isochorismatase-like" evidence="3">
    <location>
        <begin position="5"/>
        <end position="159"/>
    </location>
</feature>
<name>A0A934WS52_9FIRM</name>
<comment type="caution">
    <text evidence="4">The sequence shown here is derived from an EMBL/GenBank/DDBJ whole genome shotgun (WGS) entry which is preliminary data.</text>
</comment>
<comment type="similarity">
    <text evidence="1">Belongs to the isochorismatase family.</text>
</comment>
<dbReference type="SUPFAM" id="SSF52499">
    <property type="entry name" value="Isochorismatase-like hydrolases"/>
    <property type="match status" value="1"/>
</dbReference>
<gene>
    <name evidence="4" type="ORF">JKK62_09745</name>
</gene>